<keyword evidence="5 12" id="KW-0132">Cell division</keyword>
<dbReference type="InterPro" id="IPR008880">
    <property type="entry name" value="Trigger_fac_C"/>
</dbReference>
<keyword evidence="12" id="KW-0963">Cytoplasm</keyword>
<feature type="domain" description="PPIase FKBP-type" evidence="15">
    <location>
        <begin position="169"/>
        <end position="270"/>
    </location>
</feature>
<evidence type="ECO:0000256" key="3">
    <source>
        <dbReference type="ARBA" id="ARBA00013194"/>
    </source>
</evidence>
<keyword evidence="8 12" id="KW-0413">Isomerase</keyword>
<dbReference type="EMBL" id="VTWH01000002">
    <property type="protein sequence ID" value="KAA0970679.1"/>
    <property type="molecule type" value="Genomic_DNA"/>
</dbReference>
<evidence type="ECO:0000313" key="17">
    <source>
        <dbReference type="Proteomes" id="UP000324738"/>
    </source>
</evidence>
<dbReference type="PANTHER" id="PTHR30560:SF3">
    <property type="entry name" value="TRIGGER FACTOR-LIKE PROTEIN TIG, CHLOROPLASTIC"/>
    <property type="match status" value="1"/>
</dbReference>
<evidence type="ECO:0000256" key="14">
    <source>
        <dbReference type="RuleBase" id="RU003914"/>
    </source>
</evidence>
<evidence type="ECO:0000256" key="7">
    <source>
        <dbReference type="ARBA" id="ARBA00023186"/>
    </source>
</evidence>
<dbReference type="Proteomes" id="UP000324738">
    <property type="component" value="Unassembled WGS sequence"/>
</dbReference>
<gene>
    <name evidence="12" type="primary">tig</name>
    <name evidence="16" type="ORF">FPY71_09320</name>
</gene>
<dbReference type="InterPro" id="IPR027304">
    <property type="entry name" value="Trigger_fact/SurA_dom_sf"/>
</dbReference>
<comment type="subcellular location">
    <subcellularLocation>
        <location evidence="12">Cytoplasm</location>
    </subcellularLocation>
    <text evidence="12">About half TF is bound to the ribosome near the polypeptide exit tunnel while the other half is free in the cytoplasm.</text>
</comment>
<comment type="similarity">
    <text evidence="2 12 14">Belongs to the FKBP-type PPIase family. Tig subfamily.</text>
</comment>
<dbReference type="InterPro" id="IPR037041">
    <property type="entry name" value="Trigger_fac_C_sf"/>
</dbReference>
<comment type="caution">
    <text evidence="16">The sequence shown here is derived from an EMBL/GenBank/DDBJ whole genome shotgun (WGS) entry which is preliminary data.</text>
</comment>
<dbReference type="GO" id="GO:0043022">
    <property type="term" value="F:ribosome binding"/>
    <property type="evidence" value="ECO:0007669"/>
    <property type="project" value="TreeGrafter"/>
</dbReference>
<dbReference type="GO" id="GO:0051083">
    <property type="term" value="P:'de novo' cotranslational protein folding"/>
    <property type="evidence" value="ECO:0007669"/>
    <property type="project" value="TreeGrafter"/>
</dbReference>
<dbReference type="InterPro" id="IPR046357">
    <property type="entry name" value="PPIase_dom_sf"/>
</dbReference>
<dbReference type="GO" id="GO:0015031">
    <property type="term" value="P:protein transport"/>
    <property type="evidence" value="ECO:0007669"/>
    <property type="project" value="UniProtKB-UniRule"/>
</dbReference>
<name>A0A5B0DZN8_9HYPH</name>
<dbReference type="GO" id="GO:0044183">
    <property type="term" value="F:protein folding chaperone"/>
    <property type="evidence" value="ECO:0007669"/>
    <property type="project" value="TreeGrafter"/>
</dbReference>
<evidence type="ECO:0000256" key="8">
    <source>
        <dbReference type="ARBA" id="ARBA00023235"/>
    </source>
</evidence>
<comment type="catalytic activity">
    <reaction evidence="1 12 13">
        <text>[protein]-peptidylproline (omega=180) = [protein]-peptidylproline (omega=0)</text>
        <dbReference type="Rhea" id="RHEA:16237"/>
        <dbReference type="Rhea" id="RHEA-COMP:10747"/>
        <dbReference type="Rhea" id="RHEA-COMP:10748"/>
        <dbReference type="ChEBI" id="CHEBI:83833"/>
        <dbReference type="ChEBI" id="CHEBI:83834"/>
        <dbReference type="EC" id="5.2.1.8"/>
    </reaction>
</comment>
<protein>
    <recommendedName>
        <fullName evidence="4 12">Trigger factor</fullName>
        <shortName evidence="12">TF</shortName>
        <ecNumber evidence="3 12">5.2.1.8</ecNumber>
    </recommendedName>
    <alternativeName>
        <fullName evidence="11 12">PPIase</fullName>
    </alternativeName>
</protein>
<dbReference type="InterPro" id="IPR005215">
    <property type="entry name" value="Trig_fac"/>
</dbReference>
<dbReference type="SUPFAM" id="SSF109998">
    <property type="entry name" value="Triger factor/SurA peptide-binding domain-like"/>
    <property type="match status" value="1"/>
</dbReference>
<keyword evidence="17" id="KW-1185">Reference proteome</keyword>
<evidence type="ECO:0000256" key="5">
    <source>
        <dbReference type="ARBA" id="ARBA00022618"/>
    </source>
</evidence>
<dbReference type="Pfam" id="PF05697">
    <property type="entry name" value="Trigger_N"/>
    <property type="match status" value="1"/>
</dbReference>
<dbReference type="Gene3D" id="3.10.50.40">
    <property type="match status" value="1"/>
</dbReference>
<dbReference type="Gene3D" id="3.30.70.1050">
    <property type="entry name" value="Trigger factor ribosome-binding domain"/>
    <property type="match status" value="1"/>
</dbReference>
<dbReference type="NCBIfam" id="TIGR00115">
    <property type="entry name" value="tig"/>
    <property type="match status" value="1"/>
</dbReference>
<evidence type="ECO:0000256" key="4">
    <source>
        <dbReference type="ARBA" id="ARBA00016902"/>
    </source>
</evidence>
<accession>A0A5B0DZN8</accession>
<evidence type="ECO:0000256" key="9">
    <source>
        <dbReference type="ARBA" id="ARBA00023306"/>
    </source>
</evidence>
<dbReference type="FunFam" id="3.10.50.40:FF:000001">
    <property type="entry name" value="Trigger factor"/>
    <property type="match status" value="1"/>
</dbReference>
<dbReference type="SUPFAM" id="SSF102735">
    <property type="entry name" value="Trigger factor ribosome-binding domain"/>
    <property type="match status" value="1"/>
</dbReference>
<dbReference type="SUPFAM" id="SSF54534">
    <property type="entry name" value="FKBP-like"/>
    <property type="match status" value="1"/>
</dbReference>
<evidence type="ECO:0000256" key="2">
    <source>
        <dbReference type="ARBA" id="ARBA00005464"/>
    </source>
</evidence>
<keyword evidence="6 12" id="KW-0697">Rotamase</keyword>
<evidence type="ECO:0000259" key="15">
    <source>
        <dbReference type="PROSITE" id="PS50059"/>
    </source>
</evidence>
<dbReference type="InterPro" id="IPR036611">
    <property type="entry name" value="Trigger_fac_ribosome-bd_sf"/>
</dbReference>
<comment type="domain">
    <text evidence="12">Consists of 3 domains; the N-terminus binds the ribosome, the middle domain has PPIase activity, while the C-terminus has intrinsic chaperone activity on its own.</text>
</comment>
<dbReference type="EC" id="5.2.1.8" evidence="3 12"/>
<dbReference type="Pfam" id="PF00254">
    <property type="entry name" value="FKBP_C"/>
    <property type="match status" value="1"/>
</dbReference>
<evidence type="ECO:0000256" key="1">
    <source>
        <dbReference type="ARBA" id="ARBA00000971"/>
    </source>
</evidence>
<dbReference type="AlphaFoldDB" id="A0A5B0DZN8"/>
<dbReference type="PROSITE" id="PS50059">
    <property type="entry name" value="FKBP_PPIASE"/>
    <property type="match status" value="1"/>
</dbReference>
<evidence type="ECO:0000256" key="10">
    <source>
        <dbReference type="ARBA" id="ARBA00024849"/>
    </source>
</evidence>
<dbReference type="HAMAP" id="MF_00303">
    <property type="entry name" value="Trigger_factor_Tig"/>
    <property type="match status" value="1"/>
</dbReference>
<keyword evidence="9 12" id="KW-0131">Cell cycle</keyword>
<proteinExistence type="inferred from homology"/>
<evidence type="ECO:0000313" key="16">
    <source>
        <dbReference type="EMBL" id="KAA0970679.1"/>
    </source>
</evidence>
<dbReference type="PIRSF" id="PIRSF003095">
    <property type="entry name" value="Trigger_factor"/>
    <property type="match status" value="1"/>
</dbReference>
<dbReference type="GO" id="GO:0043335">
    <property type="term" value="P:protein unfolding"/>
    <property type="evidence" value="ECO:0007669"/>
    <property type="project" value="TreeGrafter"/>
</dbReference>
<organism evidence="16 17">
    <name type="scientific">Aureimonas fodinaquatilis</name>
    <dbReference type="NCBI Taxonomy" id="2565783"/>
    <lineage>
        <taxon>Bacteria</taxon>
        <taxon>Pseudomonadati</taxon>
        <taxon>Pseudomonadota</taxon>
        <taxon>Alphaproteobacteria</taxon>
        <taxon>Hyphomicrobiales</taxon>
        <taxon>Aurantimonadaceae</taxon>
        <taxon>Aureimonas</taxon>
    </lineage>
</organism>
<evidence type="ECO:0000256" key="6">
    <source>
        <dbReference type="ARBA" id="ARBA00023110"/>
    </source>
</evidence>
<evidence type="ECO:0000256" key="11">
    <source>
        <dbReference type="ARBA" id="ARBA00029986"/>
    </source>
</evidence>
<dbReference type="Gene3D" id="1.10.3120.10">
    <property type="entry name" value="Trigger factor, C-terminal domain"/>
    <property type="match status" value="1"/>
</dbReference>
<evidence type="ECO:0000256" key="12">
    <source>
        <dbReference type="HAMAP-Rule" id="MF_00303"/>
    </source>
</evidence>
<sequence length="448" mass="50556">MQVTETKAEGLKREIEVVVPAADLEARLQTRLFETKDQIKLKGFRPGKVPVSHIRKTYGRSLMAEIVNQILNETPRKVIADRNERSAMQPQVVMSEDEAEADKVLRGEADFRFTLNYETLPTFELKDTSGLTIERPVVEIGDEEVEEQVKRVAENARTYEAKDGKAENGDRVTMDFVGKVDGEAFQGGTAQDSNLVLGSGQFIPGFEDQLVGAKAGDSLEVKVTFPEEYGASHLAGKDAVFDVTVKEVAAPGELELNDELAKQLGLESIDRLREIVRSQIESQFGAMTRQKVKRQLLDALDSDYQFELPQKLVEAEFNNIWNQVTQELAQNNKSFEDEDTTEEKAREEYSKLAERRVRLGLVLSEIGEKAGVTISDEELQRAMFEQIRQFPGQEQQIFEYFRKTPEAIQSLRAPIYEEKVVDHLLGSVTVTDKTVTREELMKEEEDAA</sequence>
<dbReference type="GO" id="GO:0051301">
    <property type="term" value="P:cell division"/>
    <property type="evidence" value="ECO:0007669"/>
    <property type="project" value="UniProtKB-KW"/>
</dbReference>
<comment type="function">
    <text evidence="10 12">Involved in protein export. Acts as a chaperone by maintaining the newly synthesized protein in an open conformation. Functions as a peptidyl-prolyl cis-trans isomerase.</text>
</comment>
<dbReference type="InterPro" id="IPR008881">
    <property type="entry name" value="Trigger_fac_ribosome-bd_bac"/>
</dbReference>
<dbReference type="Pfam" id="PF05698">
    <property type="entry name" value="Trigger_C"/>
    <property type="match status" value="1"/>
</dbReference>
<dbReference type="OrthoDB" id="9767721at2"/>
<evidence type="ECO:0000256" key="13">
    <source>
        <dbReference type="PROSITE-ProRule" id="PRU00277"/>
    </source>
</evidence>
<dbReference type="RefSeq" id="WP_149299874.1">
    <property type="nucleotide sequence ID" value="NZ_VTWH01000002.1"/>
</dbReference>
<dbReference type="InterPro" id="IPR001179">
    <property type="entry name" value="PPIase_FKBP_dom"/>
</dbReference>
<dbReference type="GO" id="GO:0003755">
    <property type="term" value="F:peptidyl-prolyl cis-trans isomerase activity"/>
    <property type="evidence" value="ECO:0007669"/>
    <property type="project" value="UniProtKB-UniRule"/>
</dbReference>
<dbReference type="PANTHER" id="PTHR30560">
    <property type="entry name" value="TRIGGER FACTOR CHAPERONE AND PEPTIDYL-PROLYL CIS/TRANS ISOMERASE"/>
    <property type="match status" value="1"/>
</dbReference>
<dbReference type="GO" id="GO:0005737">
    <property type="term" value="C:cytoplasm"/>
    <property type="evidence" value="ECO:0007669"/>
    <property type="project" value="UniProtKB-SubCell"/>
</dbReference>
<reference evidence="16 17" key="1">
    <citation type="submission" date="2019-08" db="EMBL/GenBank/DDBJ databases">
        <title>Aureimonas fodiniaquatilis sp. nov., isolated from a coal mine wastewater.</title>
        <authorList>
            <person name="Kim W."/>
        </authorList>
    </citation>
    <scope>NUCLEOTIDE SEQUENCE [LARGE SCALE GENOMIC DNA]</scope>
    <source>
        <strain evidence="16 17">CAU 1482</strain>
    </source>
</reference>
<keyword evidence="7 12" id="KW-0143">Chaperone</keyword>